<protein>
    <submittedName>
        <fullName evidence="2">Uncharacterized protein</fullName>
    </submittedName>
</protein>
<organism evidence="2 3">
    <name type="scientific">Physocladia obscura</name>
    <dbReference type="NCBI Taxonomy" id="109957"/>
    <lineage>
        <taxon>Eukaryota</taxon>
        <taxon>Fungi</taxon>
        <taxon>Fungi incertae sedis</taxon>
        <taxon>Chytridiomycota</taxon>
        <taxon>Chytridiomycota incertae sedis</taxon>
        <taxon>Chytridiomycetes</taxon>
        <taxon>Chytridiales</taxon>
        <taxon>Chytriomycetaceae</taxon>
        <taxon>Physocladia</taxon>
    </lineage>
</organism>
<feature type="transmembrane region" description="Helical" evidence="1">
    <location>
        <begin position="127"/>
        <end position="148"/>
    </location>
</feature>
<keyword evidence="1" id="KW-0472">Membrane</keyword>
<keyword evidence="1" id="KW-1133">Transmembrane helix</keyword>
<keyword evidence="3" id="KW-1185">Reference proteome</keyword>
<keyword evidence="1" id="KW-0812">Transmembrane</keyword>
<evidence type="ECO:0000313" key="3">
    <source>
        <dbReference type="Proteomes" id="UP001211907"/>
    </source>
</evidence>
<name>A0AAD5T1V5_9FUNG</name>
<dbReference type="EMBL" id="JADGJH010000985">
    <property type="protein sequence ID" value="KAJ3120188.1"/>
    <property type="molecule type" value="Genomic_DNA"/>
</dbReference>
<feature type="transmembrane region" description="Helical" evidence="1">
    <location>
        <begin position="210"/>
        <end position="228"/>
    </location>
</feature>
<dbReference type="AlphaFoldDB" id="A0AAD5T1V5"/>
<sequence>MSTPKVSDTSKIETAAVTDDSYEVNAAEVALDTTGKAKKHNLTQDKSMRRIGLLNYHVGGLFVICGDRDFTFNNATNRIYPSIKTNWTCQPFTDYVDNFQQLFAAQPDSDWYVQAGAAKKMIVVSRWFEALTTSMDMVFGVTTIWAVVYPHVDFAQQKKNMIFALVGIILTPSFAVVDSFIQNSYWASIGVGIFNTNVQTFLYASGDISWISSAIDFALQAGFLIWGVRRHYLRHQAGDTSIAIV</sequence>
<dbReference type="Proteomes" id="UP001211907">
    <property type="component" value="Unassembled WGS sequence"/>
</dbReference>
<feature type="transmembrane region" description="Helical" evidence="1">
    <location>
        <begin position="160"/>
        <end position="177"/>
    </location>
</feature>
<gene>
    <name evidence="2" type="ORF">HK100_012903</name>
</gene>
<proteinExistence type="predicted"/>
<comment type="caution">
    <text evidence="2">The sequence shown here is derived from an EMBL/GenBank/DDBJ whole genome shotgun (WGS) entry which is preliminary data.</text>
</comment>
<accession>A0AAD5T1V5</accession>
<evidence type="ECO:0000313" key="2">
    <source>
        <dbReference type="EMBL" id="KAJ3120188.1"/>
    </source>
</evidence>
<reference evidence="2" key="1">
    <citation type="submission" date="2020-05" db="EMBL/GenBank/DDBJ databases">
        <title>Phylogenomic resolution of chytrid fungi.</title>
        <authorList>
            <person name="Stajich J.E."/>
            <person name="Amses K."/>
            <person name="Simmons R."/>
            <person name="Seto K."/>
            <person name="Myers J."/>
            <person name="Bonds A."/>
            <person name="Quandt C.A."/>
            <person name="Barry K."/>
            <person name="Liu P."/>
            <person name="Grigoriev I."/>
            <person name="Longcore J.E."/>
            <person name="James T.Y."/>
        </authorList>
    </citation>
    <scope>NUCLEOTIDE SEQUENCE</scope>
    <source>
        <strain evidence="2">JEL0513</strain>
    </source>
</reference>
<evidence type="ECO:0000256" key="1">
    <source>
        <dbReference type="SAM" id="Phobius"/>
    </source>
</evidence>